<reference evidence="3" key="1">
    <citation type="journal article" date="2019" name="Int. J. Syst. Evol. Microbiol.">
        <title>The Global Catalogue of Microorganisms (GCM) 10K type strain sequencing project: providing services to taxonomists for standard genome sequencing and annotation.</title>
        <authorList>
            <consortium name="The Broad Institute Genomics Platform"/>
            <consortium name="The Broad Institute Genome Sequencing Center for Infectious Disease"/>
            <person name="Wu L."/>
            <person name="Ma J."/>
        </authorList>
    </citation>
    <scope>NUCLEOTIDE SEQUENCE [LARGE SCALE GENOMIC DNA]</scope>
    <source>
        <strain evidence="3">CGMCC 4.7455</strain>
    </source>
</reference>
<feature type="transmembrane region" description="Helical" evidence="1">
    <location>
        <begin position="32"/>
        <end position="52"/>
    </location>
</feature>
<evidence type="ECO:0000313" key="3">
    <source>
        <dbReference type="Proteomes" id="UP001597365"/>
    </source>
</evidence>
<evidence type="ECO:0000313" key="2">
    <source>
        <dbReference type="EMBL" id="MFD1830127.1"/>
    </source>
</evidence>
<organism evidence="2 3">
    <name type="scientific">Streptomyces desertarenae</name>
    <dbReference type="NCBI Taxonomy" id="2666184"/>
    <lineage>
        <taxon>Bacteria</taxon>
        <taxon>Bacillati</taxon>
        <taxon>Actinomycetota</taxon>
        <taxon>Actinomycetes</taxon>
        <taxon>Kitasatosporales</taxon>
        <taxon>Streptomycetaceae</taxon>
        <taxon>Streptomyces</taxon>
    </lineage>
</organism>
<dbReference type="EMBL" id="JBHUFU010000005">
    <property type="protein sequence ID" value="MFD1830127.1"/>
    <property type="molecule type" value="Genomic_DNA"/>
</dbReference>
<evidence type="ECO:0000256" key="1">
    <source>
        <dbReference type="SAM" id="Phobius"/>
    </source>
</evidence>
<accession>A0ABW4PHA3</accession>
<feature type="transmembrane region" description="Helical" evidence="1">
    <location>
        <begin position="7"/>
        <end position="26"/>
    </location>
</feature>
<name>A0ABW4PHA3_9ACTN</name>
<sequence length="72" mass="7615">MANLISTLISAFGVLVGAMFLFIGIGEYQAGASVLWAVGGVFIFLIAVYALVRDLRTVRKPAAGRDGEGRAR</sequence>
<keyword evidence="1" id="KW-0812">Transmembrane</keyword>
<proteinExistence type="predicted"/>
<comment type="caution">
    <text evidence="2">The sequence shown here is derived from an EMBL/GenBank/DDBJ whole genome shotgun (WGS) entry which is preliminary data.</text>
</comment>
<keyword evidence="1" id="KW-1133">Transmembrane helix</keyword>
<keyword evidence="1" id="KW-0472">Membrane</keyword>
<dbReference type="Proteomes" id="UP001597365">
    <property type="component" value="Unassembled WGS sequence"/>
</dbReference>
<keyword evidence="3" id="KW-1185">Reference proteome</keyword>
<gene>
    <name evidence="2" type="ORF">ACFSJS_10670</name>
</gene>
<dbReference type="RefSeq" id="WP_380899099.1">
    <property type="nucleotide sequence ID" value="NZ_JBHUFU010000005.1"/>
</dbReference>
<protein>
    <submittedName>
        <fullName evidence="2">Uncharacterized protein</fullName>
    </submittedName>
</protein>